<dbReference type="EC" id="3.2.1.20" evidence="5"/>
<dbReference type="InterPro" id="IPR013780">
    <property type="entry name" value="Glyco_hydro_b"/>
</dbReference>
<dbReference type="Pfam" id="PF13802">
    <property type="entry name" value="Gal_mutarotas_2"/>
    <property type="match status" value="1"/>
</dbReference>
<dbReference type="GO" id="GO:0000272">
    <property type="term" value="P:polysaccharide catabolic process"/>
    <property type="evidence" value="ECO:0007669"/>
    <property type="project" value="UniProtKB-KW"/>
</dbReference>
<feature type="signal peptide" evidence="19">
    <location>
        <begin position="1"/>
        <end position="15"/>
    </location>
</feature>
<dbReference type="STRING" id="28573.A0A0U1M8A0"/>
<evidence type="ECO:0000256" key="3">
    <source>
        <dbReference type="ARBA" id="ARBA00004613"/>
    </source>
</evidence>
<dbReference type="InterPro" id="IPR030458">
    <property type="entry name" value="Glyco_hydro_31_AS"/>
</dbReference>
<evidence type="ECO:0000256" key="7">
    <source>
        <dbReference type="ARBA" id="ARBA00014002"/>
    </source>
</evidence>
<dbReference type="SUPFAM" id="SSF74650">
    <property type="entry name" value="Galactose mutarotase-like"/>
    <property type="match status" value="1"/>
</dbReference>
<feature type="domain" description="Glycoside hydrolase family 31 TIM barrel" evidence="20">
    <location>
        <begin position="258"/>
        <end position="657"/>
    </location>
</feature>
<dbReference type="GO" id="GO:0030246">
    <property type="term" value="F:carbohydrate binding"/>
    <property type="evidence" value="ECO:0007669"/>
    <property type="project" value="InterPro"/>
</dbReference>
<dbReference type="PROSITE" id="PS00129">
    <property type="entry name" value="GLYCOSYL_HYDROL_F31_1"/>
    <property type="match status" value="1"/>
</dbReference>
<feature type="domain" description="Glycoside hydrolase family 31 N-terminal" evidence="21">
    <location>
        <begin position="107"/>
        <end position="209"/>
    </location>
</feature>
<evidence type="ECO:0000256" key="6">
    <source>
        <dbReference type="ARBA" id="ARBA00012744"/>
    </source>
</evidence>
<dbReference type="Gene3D" id="3.20.20.80">
    <property type="entry name" value="Glycosidases"/>
    <property type="match status" value="1"/>
</dbReference>
<evidence type="ECO:0000256" key="10">
    <source>
        <dbReference type="ARBA" id="ARBA00022801"/>
    </source>
</evidence>
<proteinExistence type="inferred from homology"/>
<feature type="region of interest" description="Disordered" evidence="18">
    <location>
        <begin position="431"/>
        <end position="478"/>
    </location>
</feature>
<comment type="catalytic activity">
    <reaction evidence="2">
        <text>Hydrolysis of terminal, non-reducing (1-&gt;4)-linked alpha-D-glucose residues with release of alpha-D-glucose.</text>
        <dbReference type="EC" id="3.2.1.20"/>
    </reaction>
</comment>
<reference evidence="23 24" key="1">
    <citation type="submission" date="2015-04" db="EMBL/GenBank/DDBJ databases">
        <authorList>
            <person name="Syromyatnikov M.Y."/>
            <person name="Popov V.N."/>
        </authorList>
    </citation>
    <scope>NUCLEOTIDE SEQUENCE [LARGE SCALE GENOMIC DNA]</scope>
    <source>
        <strain evidence="23">WF-38-12</strain>
    </source>
</reference>
<dbReference type="PANTHER" id="PTHR22762:SF67">
    <property type="entry name" value="ALPHA_BETA-GLUCOSIDASE AGDC-RELATED"/>
    <property type="match status" value="1"/>
</dbReference>
<keyword evidence="14" id="KW-0961">Cell wall biogenesis/degradation</keyword>
<dbReference type="Proteomes" id="UP000054383">
    <property type="component" value="Unassembled WGS sequence"/>
</dbReference>
<evidence type="ECO:0000256" key="12">
    <source>
        <dbReference type="ARBA" id="ARBA00023277"/>
    </source>
</evidence>
<dbReference type="Pfam" id="PF01055">
    <property type="entry name" value="Glyco_hydro_31_2nd"/>
    <property type="match status" value="1"/>
</dbReference>
<accession>A0A0U1M8A0</accession>
<protein>
    <recommendedName>
        <fullName evidence="7">Probable alpha/beta-glucosidase agdC</fullName>
        <ecNumber evidence="5">3.2.1.20</ecNumber>
        <ecNumber evidence="6">3.2.1.21</ecNumber>
    </recommendedName>
</protein>
<feature type="domain" description="Glycosyl hydrolase family 31 C-terminal" evidence="22">
    <location>
        <begin position="669"/>
        <end position="754"/>
    </location>
</feature>
<evidence type="ECO:0000259" key="21">
    <source>
        <dbReference type="Pfam" id="PF13802"/>
    </source>
</evidence>
<evidence type="ECO:0000256" key="4">
    <source>
        <dbReference type="ARBA" id="ARBA00007806"/>
    </source>
</evidence>
<dbReference type="CDD" id="cd14752">
    <property type="entry name" value="GH31_N"/>
    <property type="match status" value="1"/>
</dbReference>
<dbReference type="GO" id="GO:0071555">
    <property type="term" value="P:cell wall organization"/>
    <property type="evidence" value="ECO:0007669"/>
    <property type="project" value="UniProtKB-KW"/>
</dbReference>
<evidence type="ECO:0000256" key="13">
    <source>
        <dbReference type="ARBA" id="ARBA00023295"/>
    </source>
</evidence>
<dbReference type="CDD" id="cd06602">
    <property type="entry name" value="GH31_MGAM_SI_GAA"/>
    <property type="match status" value="1"/>
</dbReference>
<dbReference type="PANTHER" id="PTHR22762">
    <property type="entry name" value="ALPHA-GLUCOSIDASE"/>
    <property type="match status" value="1"/>
</dbReference>
<dbReference type="Gene3D" id="2.60.40.1180">
    <property type="entry name" value="Golgi alpha-mannosidase II"/>
    <property type="match status" value="2"/>
</dbReference>
<dbReference type="InterPro" id="IPR000322">
    <property type="entry name" value="Glyco_hydro_31_TIM"/>
</dbReference>
<evidence type="ECO:0000256" key="8">
    <source>
        <dbReference type="ARBA" id="ARBA00022525"/>
    </source>
</evidence>
<keyword evidence="10 17" id="KW-0378">Hydrolase</keyword>
<dbReference type="InterPro" id="IPR017853">
    <property type="entry name" value="GH"/>
</dbReference>
<dbReference type="GO" id="GO:0004558">
    <property type="term" value="F:alpha-1,4-glucosidase activity"/>
    <property type="evidence" value="ECO:0007669"/>
    <property type="project" value="UniProtKB-EC"/>
</dbReference>
<dbReference type="GO" id="GO:0005576">
    <property type="term" value="C:extracellular region"/>
    <property type="evidence" value="ECO:0007669"/>
    <property type="project" value="UniProtKB-SubCell"/>
</dbReference>
<dbReference type="EMBL" id="CVMT01000009">
    <property type="protein sequence ID" value="CRG91190.1"/>
    <property type="molecule type" value="Genomic_DNA"/>
</dbReference>
<evidence type="ECO:0000256" key="16">
    <source>
        <dbReference type="ARBA" id="ARBA00025512"/>
    </source>
</evidence>
<name>A0A0U1M8A0_TALIS</name>
<keyword evidence="9 19" id="KW-0732">Signal</keyword>
<evidence type="ECO:0000313" key="23">
    <source>
        <dbReference type="EMBL" id="CRG91190.1"/>
    </source>
</evidence>
<keyword evidence="12" id="KW-0119">Carbohydrate metabolism</keyword>
<dbReference type="Gene3D" id="2.60.40.1760">
    <property type="entry name" value="glycosyl hydrolase (family 31)"/>
    <property type="match status" value="1"/>
</dbReference>
<dbReference type="GO" id="GO:0008422">
    <property type="term" value="F:beta-glucosidase activity"/>
    <property type="evidence" value="ECO:0007669"/>
    <property type="project" value="UniProtKB-EC"/>
</dbReference>
<dbReference type="InterPro" id="IPR025887">
    <property type="entry name" value="Glyco_hydro_31_N_dom"/>
</dbReference>
<comment type="function">
    <text evidence="16">Glucosidase involved in the degradation of cellulosic biomass. Has both alpha- and beta-glucosidase activity.</text>
</comment>
<evidence type="ECO:0000259" key="20">
    <source>
        <dbReference type="Pfam" id="PF01055"/>
    </source>
</evidence>
<dbReference type="InterPro" id="IPR048395">
    <property type="entry name" value="Glyco_hydro_31_C"/>
</dbReference>
<comment type="subcellular location">
    <subcellularLocation>
        <location evidence="3">Secreted</location>
    </subcellularLocation>
</comment>
<evidence type="ECO:0000256" key="11">
    <source>
        <dbReference type="ARBA" id="ARBA00023180"/>
    </source>
</evidence>
<keyword evidence="15" id="KW-0624">Polysaccharide degradation</keyword>
<comment type="catalytic activity">
    <reaction evidence="1">
        <text>Hydrolysis of terminal, non-reducing beta-D-glucosyl residues with release of beta-D-glucose.</text>
        <dbReference type="EC" id="3.2.1.21"/>
    </reaction>
</comment>
<dbReference type="AlphaFoldDB" id="A0A0U1M8A0"/>
<evidence type="ECO:0000256" key="9">
    <source>
        <dbReference type="ARBA" id="ARBA00022729"/>
    </source>
</evidence>
<keyword evidence="24" id="KW-1185">Reference proteome</keyword>
<dbReference type="OMA" id="IDGFWND"/>
<evidence type="ECO:0000259" key="22">
    <source>
        <dbReference type="Pfam" id="PF21365"/>
    </source>
</evidence>
<evidence type="ECO:0000256" key="1">
    <source>
        <dbReference type="ARBA" id="ARBA00000448"/>
    </source>
</evidence>
<evidence type="ECO:0000256" key="14">
    <source>
        <dbReference type="ARBA" id="ARBA00023316"/>
    </source>
</evidence>
<gene>
    <name evidence="23" type="ORF">PISL3812_08238</name>
</gene>
<keyword evidence="11" id="KW-0325">Glycoprotein</keyword>
<dbReference type="InterPro" id="IPR011013">
    <property type="entry name" value="Gal_mutarotase_sf_dom"/>
</dbReference>
<evidence type="ECO:0000256" key="15">
    <source>
        <dbReference type="ARBA" id="ARBA00023326"/>
    </source>
</evidence>
<organism evidence="23 24">
    <name type="scientific">Talaromyces islandicus</name>
    <name type="common">Penicillium islandicum</name>
    <dbReference type="NCBI Taxonomy" id="28573"/>
    <lineage>
        <taxon>Eukaryota</taxon>
        <taxon>Fungi</taxon>
        <taxon>Dikarya</taxon>
        <taxon>Ascomycota</taxon>
        <taxon>Pezizomycotina</taxon>
        <taxon>Eurotiomycetes</taxon>
        <taxon>Eurotiomycetidae</taxon>
        <taxon>Eurotiales</taxon>
        <taxon>Trichocomaceae</taxon>
        <taxon>Talaromyces</taxon>
        <taxon>Talaromyces sect. Islandici</taxon>
    </lineage>
</organism>
<dbReference type="EC" id="3.2.1.21" evidence="6"/>
<evidence type="ECO:0000256" key="19">
    <source>
        <dbReference type="SAM" id="SignalP"/>
    </source>
</evidence>
<evidence type="ECO:0000256" key="2">
    <source>
        <dbReference type="ARBA" id="ARBA00001657"/>
    </source>
</evidence>
<dbReference type="OrthoDB" id="5839090at2759"/>
<keyword evidence="8" id="KW-0964">Secreted</keyword>
<sequence length="857" mass="95735">MKFPTLLLWLGTAAAVSIDNCPGYAASNISNTTANITADVNLAGDACNAYSQDAQYLKLLVEPQTQSHLHVKIYDGILEVYQIPSSFKALPNEVNSDLDSTDLKFDFVESPFSFNVTRRSTGDVLFSSSGLVFESQYVHLRTSLPDDPYIYGLGEDSDSFRRETTNYTRTLWNMGNPSLPTHENLYSSHPFYIEMRDGQAHGVLLWNSDGMDIKIDKDSDGQFLEYNINGGVLDFYFFSGPTPADVARQYAELIGTPAAHSYWTYGLHQCRYGYQDVFEVADVVYNYSQAGIPLETMWTDIDYMDLRRTWTLDPDRFPLEKMQELVGYLHDHNQQYILMVDPPVSLNDSASWNSAVQYDVLMKNSSGEVFVGGMWPGPVGYVDWFHPNAHDFWSGQITSFFDDDTGVAVDGIWIDMNEPANFCAPCSNPYSESAPTPPDVRTSWPALPGFPDDFQPPSGSSKAKRDDTPFGNSTGMSDRDLLDPPYKIQAKYGTLWGWTAWPSAPNYGGFEQYDIHNLYASGMIAHTRQGLLDRRSDERPFIISRSTFVGDGANAGHWTGDNASRWSQYLLSIVQHQEFASIFQIPMVGSDVCGFNTDTNEDLCARWAILGGWYPFYRNHNANNAIAQEFYRWPLTTEAAKKAIKTRFALLDYFYSQFYLQTLDGSPTTIIPVFYQYPADTNTYDISYQFFFGPSLLVSAPTDESSSDVTLYLPDDVFYDFWTGEKVVGTGANITVSNITALDIPVHIRGGSILAMRVDTETVNTTAALRDQDFTILVAPDASNKASGYLHFDDGKSLNSSFSDLNFSYSNDTLSLNGTFDYDVQVQVTSVTVLGSGAGTVYNVTKPLTSSWNVHLG</sequence>
<feature type="chain" id="PRO_5012497947" description="Probable alpha/beta-glucosidase agdC" evidence="19">
    <location>
        <begin position="16"/>
        <end position="857"/>
    </location>
</feature>
<dbReference type="Pfam" id="PF21365">
    <property type="entry name" value="Glyco_hydro_31_3rd"/>
    <property type="match status" value="1"/>
</dbReference>
<evidence type="ECO:0000256" key="17">
    <source>
        <dbReference type="RuleBase" id="RU361185"/>
    </source>
</evidence>
<evidence type="ECO:0000256" key="5">
    <source>
        <dbReference type="ARBA" id="ARBA00012741"/>
    </source>
</evidence>
<evidence type="ECO:0000256" key="18">
    <source>
        <dbReference type="SAM" id="MobiDB-lite"/>
    </source>
</evidence>
<dbReference type="SUPFAM" id="SSF51445">
    <property type="entry name" value="(Trans)glycosidases"/>
    <property type="match status" value="1"/>
</dbReference>
<comment type="similarity">
    <text evidence="4 17">Belongs to the glycosyl hydrolase 31 family.</text>
</comment>
<keyword evidence="13 17" id="KW-0326">Glycosidase</keyword>
<evidence type="ECO:0000313" key="24">
    <source>
        <dbReference type="Proteomes" id="UP000054383"/>
    </source>
</evidence>
<dbReference type="SUPFAM" id="SSF51011">
    <property type="entry name" value="Glycosyl hydrolase domain"/>
    <property type="match status" value="1"/>
</dbReference>